<protein>
    <recommendedName>
        <fullName evidence="5">Alginate lyase domain-containing protein</fullName>
    </recommendedName>
</protein>
<organism evidence="3 4">
    <name type="scientific">Arenimonas terrae</name>
    <dbReference type="NCBI Taxonomy" id="2546226"/>
    <lineage>
        <taxon>Bacteria</taxon>
        <taxon>Pseudomonadati</taxon>
        <taxon>Pseudomonadota</taxon>
        <taxon>Gammaproteobacteria</taxon>
        <taxon>Lysobacterales</taxon>
        <taxon>Lysobacteraceae</taxon>
        <taxon>Arenimonas</taxon>
    </lineage>
</organism>
<evidence type="ECO:0008006" key="5">
    <source>
        <dbReference type="Google" id="ProtNLM"/>
    </source>
</evidence>
<sequence length="1310" mass="140185">MNTWTAGVGTLLLATLATAQAMAQSAPAIPTGHPRLWLSSPDQRQRAEEWLAAQGQMPAADDHAGNAFVALLSDDPARCTAAVDWLVGFTLPDVGNVSSDNARWYGETAALVFDWCHASMSASQRATVITRWNGYLDVLNAKDWGGQGYEANNYFWGYLRNDLNWAIATWHENPRAPDFLAHGLDTRYRDWFIDGFVPAFGVGGVAGEGTQYGRYMLSYPVVPFLSLRDYGIDPYPETGFHAEALYQLAYSLTGATPGPPSEPGCPGDYRYFMPFNDDEAFFLCFPEVARSTDYGMFLLAMAEAGSARQSAHARRLFSELQPRLPYWARYRAPTGAGEGFGALPADYHAAGAGYVWARAGWAADDAVVMLQLASPGAVGHRHLDTGSFQFWRAGAWVSRETTAYTDLIAGPGGEGLVDGGTAVGHNTFLFEGRAERGWESGGPRTIPEGQRRRSNPDGLAQVTRLHRESRFLYAATDLSLPYRAQRSEDPCRYDWPFAERIEREFLFLRELDALVVFDRARSGDDSLAYVPSHCRQIGYSDYAGPRLAADEVRKTFLMHFLTAPTLAGNVSTAMVDGQAVRLHNLLPLGATRRVVDEQAGDDGSVGQYRLEIESSGQAQSYFLNVLEAGGAGVPALSASVDTSAVPWRLSLSRPGSTPVVMEIEPGERSTGGAVNFGGERVVLLDRVQHNWVDADGPHWEEVSATPVDPLDPPADAIRTVSRERDHFDLALEGLPALSAARFAATPLVAPQRTVQDIPADPTPADPYDAPAANLVRWLSVPAAQAGGLPRTFRLRAVVRSTGGMALMLGRDLNGNGRPDAGEERCRSDAGPALVACEIAVLEEATVGSYWLMAQAVAGPGVAVQVDAYAIALAASETPDALVATGPGQVEAGEGFRLRVGYDDASLLEGEDRVGYVLVHADAGAPVGVVPVRLSRTGSSVEPFVLANGAVRAVMLRPGQSHDRLFFDVPPHATAVQFALRDSTGNLDLHVSREASPVAPAIAAAPPWNSQPAFRAATAGGDETLVLSGANLQPGRHYVVPSNPTSGTVSGTVVATVMTQGTRPAFRAGHYANPARSGQGLFVDFAGPQGAPDQWVAVWYAYLEDGTPTWYYAQGGTPGADGTWRADLLRVTWNGALTHAVDVGELVLTPAAAEAMTLSYNLDGRSGSEPMQRIGGGTCPMPGGQPLDLTGHWYSPTLPGFGYSYQATGGADPQEVFIPYLYDGQGYPRWLYGQKGFAPGSETFALQWFSGFSPLAAAVPLTGTPAGTGRRTIAGSGIARMTVDATLTGALSGRWVQDRPVALLSQPKLCQ</sequence>
<feature type="chain" id="PRO_5022743520" description="Alginate lyase domain-containing protein" evidence="2">
    <location>
        <begin position="24"/>
        <end position="1310"/>
    </location>
</feature>
<reference evidence="3 4" key="1">
    <citation type="submission" date="2019-03" db="EMBL/GenBank/DDBJ databases">
        <title>Arenimonas daejeonensis sp. nov., isolated from compost.</title>
        <authorList>
            <person name="Jeon C.O."/>
        </authorList>
    </citation>
    <scope>NUCLEOTIDE SEQUENCE [LARGE SCALE GENOMIC DNA]</scope>
    <source>
        <strain evidence="3 4">R29</strain>
    </source>
</reference>
<gene>
    <name evidence="3" type="ORF">E1B00_06075</name>
</gene>
<keyword evidence="2" id="KW-0732">Signal</keyword>
<dbReference type="Gene3D" id="2.60.120.380">
    <property type="match status" value="1"/>
</dbReference>
<keyword evidence="4" id="KW-1185">Reference proteome</keyword>
<evidence type="ECO:0000313" key="3">
    <source>
        <dbReference type="EMBL" id="TNJ35319.1"/>
    </source>
</evidence>
<dbReference type="InterPro" id="IPR008929">
    <property type="entry name" value="Chondroitin_lyas"/>
</dbReference>
<dbReference type="Proteomes" id="UP000305760">
    <property type="component" value="Unassembled WGS sequence"/>
</dbReference>
<proteinExistence type="predicted"/>
<dbReference type="EMBL" id="SMDR01000001">
    <property type="protein sequence ID" value="TNJ35319.1"/>
    <property type="molecule type" value="Genomic_DNA"/>
</dbReference>
<dbReference type="Gene3D" id="1.50.10.100">
    <property type="entry name" value="Chondroitin AC/alginate lyase"/>
    <property type="match status" value="1"/>
</dbReference>
<name>A0A5C4RWQ0_9GAMM</name>
<comment type="caution">
    <text evidence="3">The sequence shown here is derived from an EMBL/GenBank/DDBJ whole genome shotgun (WGS) entry which is preliminary data.</text>
</comment>
<evidence type="ECO:0000256" key="2">
    <source>
        <dbReference type="SAM" id="SignalP"/>
    </source>
</evidence>
<dbReference type="RefSeq" id="WP_139446641.1">
    <property type="nucleotide sequence ID" value="NZ_SMDR01000001.1"/>
</dbReference>
<accession>A0A5C4RWQ0</accession>
<feature type="signal peptide" evidence="2">
    <location>
        <begin position="1"/>
        <end position="23"/>
    </location>
</feature>
<evidence type="ECO:0000256" key="1">
    <source>
        <dbReference type="SAM" id="MobiDB-lite"/>
    </source>
</evidence>
<dbReference type="OrthoDB" id="1114329at2"/>
<dbReference type="Gene3D" id="2.70.98.70">
    <property type="match status" value="1"/>
</dbReference>
<evidence type="ECO:0000313" key="4">
    <source>
        <dbReference type="Proteomes" id="UP000305760"/>
    </source>
</evidence>
<feature type="region of interest" description="Disordered" evidence="1">
    <location>
        <begin position="437"/>
        <end position="457"/>
    </location>
</feature>